<proteinExistence type="predicted"/>
<dbReference type="AlphaFoldDB" id="A0A2S8GNU2"/>
<reference evidence="1 2" key="1">
    <citation type="submission" date="2018-02" db="EMBL/GenBank/DDBJ databases">
        <title>Comparative genomes isolates from brazilian mangrove.</title>
        <authorList>
            <person name="Araujo J.E."/>
            <person name="Taketani R.G."/>
            <person name="Silva M.C.P."/>
            <person name="Loureco M.V."/>
            <person name="Andreote F.D."/>
        </authorList>
    </citation>
    <scope>NUCLEOTIDE SEQUENCE [LARGE SCALE GENOMIC DNA]</scope>
    <source>
        <strain evidence="1 2">Nap-Phe MGV</strain>
    </source>
</reference>
<evidence type="ECO:0000313" key="1">
    <source>
        <dbReference type="EMBL" id="PQO46099.1"/>
    </source>
</evidence>
<name>A0A2S8GNU2_9BACT</name>
<protein>
    <submittedName>
        <fullName evidence="1">Uncharacterized protein</fullName>
    </submittedName>
</protein>
<organism evidence="1 2">
    <name type="scientific">Blastopirellula marina</name>
    <dbReference type="NCBI Taxonomy" id="124"/>
    <lineage>
        <taxon>Bacteria</taxon>
        <taxon>Pseudomonadati</taxon>
        <taxon>Planctomycetota</taxon>
        <taxon>Planctomycetia</taxon>
        <taxon>Pirellulales</taxon>
        <taxon>Pirellulaceae</taxon>
        <taxon>Blastopirellula</taxon>
    </lineage>
</organism>
<evidence type="ECO:0000313" key="2">
    <source>
        <dbReference type="Proteomes" id="UP000237819"/>
    </source>
</evidence>
<accession>A0A2S8GNU2</accession>
<dbReference type="InterPro" id="IPR045584">
    <property type="entry name" value="Pilin-like"/>
</dbReference>
<sequence length="341" mass="38838">MTHNPYPRLVELAQQAHLPDELGYFGAPAPHRDELAKVVAANRPILDEIRECLTPECHVPLKFEKDYLKQHMAEVQELRNVARVFGMAGTLARMDEQWADSVQVGIDLLWLGCVTRRGGLNPDMLVAAAITGTGFEVLRKVRTQLDQEQRSQLLEVLTQVEAATEPLDDVLTRDRDWELAAAIGHEDEPWDFDRWLAEIEETLPTGETLDEEDRHDLRNLYKVYEETGGIVVEDVTPMLQDTEQRRVAQFRMLTIDLALRTYHRAMDEYPVELSKLAPKILAEVPLDPFTGKPFLYHWMPHDFQLASPGPTGIDSKVLGPWLQIHQGQANLCLDEADFDDD</sequence>
<dbReference type="Proteomes" id="UP000237819">
    <property type="component" value="Unassembled WGS sequence"/>
</dbReference>
<dbReference type="EMBL" id="PUHZ01000011">
    <property type="protein sequence ID" value="PQO46099.1"/>
    <property type="molecule type" value="Genomic_DNA"/>
</dbReference>
<comment type="caution">
    <text evidence="1">The sequence shown here is derived from an EMBL/GenBank/DDBJ whole genome shotgun (WGS) entry which is preliminary data.</text>
</comment>
<dbReference type="OrthoDB" id="223245at2"/>
<gene>
    <name evidence="1" type="ORF">C5Y93_11020</name>
</gene>
<dbReference type="SUPFAM" id="SSF54523">
    <property type="entry name" value="Pili subunits"/>
    <property type="match status" value="1"/>
</dbReference>
<dbReference type="RefSeq" id="WP_105335477.1">
    <property type="nucleotide sequence ID" value="NZ_PUHZ01000011.1"/>
</dbReference>